<dbReference type="Proteomes" id="UP000077857">
    <property type="component" value="Unassembled WGS sequence"/>
</dbReference>
<dbReference type="InterPro" id="IPR029052">
    <property type="entry name" value="Metallo-depent_PP-like"/>
</dbReference>
<reference evidence="1 2" key="1">
    <citation type="submission" date="2016-03" db="EMBL/GenBank/DDBJ databases">
        <authorList>
            <person name="Ploux O."/>
        </authorList>
    </citation>
    <scope>NUCLEOTIDE SEQUENCE [LARGE SCALE GENOMIC DNA]</scope>
    <source>
        <strain evidence="1 2">R-45378</strain>
    </source>
</reference>
<dbReference type="AlphaFoldDB" id="A0A177N000"/>
<dbReference type="OrthoDB" id="5557466at2"/>
<organism evidence="1 2">
    <name type="scientific">Methylomonas koyamae</name>
    <dbReference type="NCBI Taxonomy" id="702114"/>
    <lineage>
        <taxon>Bacteria</taxon>
        <taxon>Pseudomonadati</taxon>
        <taxon>Pseudomonadota</taxon>
        <taxon>Gammaproteobacteria</taxon>
        <taxon>Methylococcales</taxon>
        <taxon>Methylococcaceae</taxon>
        <taxon>Methylomonas</taxon>
    </lineage>
</organism>
<evidence type="ECO:0000313" key="2">
    <source>
        <dbReference type="Proteomes" id="UP000077857"/>
    </source>
</evidence>
<dbReference type="EMBL" id="LUUJ01000123">
    <property type="protein sequence ID" value="OAI11276.1"/>
    <property type="molecule type" value="Genomic_DNA"/>
</dbReference>
<comment type="caution">
    <text evidence="1">The sequence shown here is derived from an EMBL/GenBank/DDBJ whole genome shotgun (WGS) entry which is preliminary data.</text>
</comment>
<gene>
    <name evidence="1" type="ORF">A1507_03515</name>
</gene>
<dbReference type="RefSeq" id="WP_064042404.1">
    <property type="nucleotide sequence ID" value="NZ_LUUJ01000123.1"/>
</dbReference>
<protein>
    <recommendedName>
        <fullName evidence="3">Calcineurin-like phosphoesterase domain-containing protein</fullName>
    </recommendedName>
</protein>
<evidence type="ECO:0000313" key="1">
    <source>
        <dbReference type="EMBL" id="OAI11276.1"/>
    </source>
</evidence>
<name>A0A177N000_9GAMM</name>
<accession>A0A177N000</accession>
<proteinExistence type="predicted"/>
<dbReference type="SUPFAM" id="SSF56300">
    <property type="entry name" value="Metallo-dependent phosphatases"/>
    <property type="match status" value="1"/>
</dbReference>
<evidence type="ECO:0008006" key="3">
    <source>
        <dbReference type="Google" id="ProtNLM"/>
    </source>
</evidence>
<sequence length="543" mass="61993">MAITEEDLQLTLATLQPATDGSGDRLNRLCVVISDVHFTDGTVGTQSAEETVWADFFADLTNTCDTQHIDQLTLVLDGDVVDMIRTSAWAEAEVYPWQRNDPRFKQCLHKIMDGILLLHDRPPEKEGQSGGFFYHLKDLPKQLLETKKTKLETKTDTDTDTTATKVEVLVLLGNHDKEIFADSEVLRRFYEDGLGQPLSSLKPEYRAWIGNMYFGDADRFKAADSVPWLPFYWGDADLRLFLTHGQWRDRANCLAIAAADGLPGWNTKDGWAVKTWQKLNYRPFTEACFGDTVAAGVLSTFICRSKKALQKASETPNATPPDLTRINRILDELDLYRPSSAAVSRILQETGRSSTDTRVRDIIENQLFLALKDWLNWDYTLASAPSSQRLGLTLARYWLKFTESFLMYRIQLQFVRGVLKVLDWLEQIRPSSVYSEDGASLKNLLAFPTFQEALLKQGFQIHGEGHTHIPLQAEADIDSPTRKNFTYVNFGAWRDQIVDKENGGYRRRGIGRALYVLSLQKQSEYRYFVRDNLNWSDRMDKLD</sequence>